<evidence type="ECO:0000256" key="1">
    <source>
        <dbReference type="SAM" id="MobiDB-lite"/>
    </source>
</evidence>
<comment type="caution">
    <text evidence="2">The sequence shown here is derived from an EMBL/GenBank/DDBJ whole genome shotgun (WGS) entry which is preliminary data.</text>
</comment>
<accession>A0AAD8ALI1</accession>
<dbReference type="EMBL" id="JASPKZ010000045">
    <property type="protein sequence ID" value="KAJ9600826.1"/>
    <property type="molecule type" value="Genomic_DNA"/>
</dbReference>
<feature type="compositionally biased region" description="Basic and acidic residues" evidence="1">
    <location>
        <begin position="76"/>
        <end position="87"/>
    </location>
</feature>
<reference evidence="2" key="2">
    <citation type="submission" date="2023-05" db="EMBL/GenBank/DDBJ databases">
        <authorList>
            <person name="Fouks B."/>
        </authorList>
    </citation>
    <scope>NUCLEOTIDE SEQUENCE</scope>
    <source>
        <strain evidence="2">Stay&amp;Tobe</strain>
        <tissue evidence="2">Testes</tissue>
    </source>
</reference>
<feature type="compositionally biased region" description="Basic and acidic residues" evidence="1">
    <location>
        <begin position="95"/>
        <end position="134"/>
    </location>
</feature>
<keyword evidence="3" id="KW-1185">Reference proteome</keyword>
<feature type="non-terminal residue" evidence="2">
    <location>
        <position position="1"/>
    </location>
</feature>
<protein>
    <submittedName>
        <fullName evidence="2">Uncharacterized protein</fullName>
    </submittedName>
</protein>
<evidence type="ECO:0000313" key="2">
    <source>
        <dbReference type="EMBL" id="KAJ9600826.1"/>
    </source>
</evidence>
<dbReference type="Proteomes" id="UP001233999">
    <property type="component" value="Unassembled WGS sequence"/>
</dbReference>
<proteinExistence type="predicted"/>
<organism evidence="2 3">
    <name type="scientific">Diploptera punctata</name>
    <name type="common">Pacific beetle cockroach</name>
    <dbReference type="NCBI Taxonomy" id="6984"/>
    <lineage>
        <taxon>Eukaryota</taxon>
        <taxon>Metazoa</taxon>
        <taxon>Ecdysozoa</taxon>
        <taxon>Arthropoda</taxon>
        <taxon>Hexapoda</taxon>
        <taxon>Insecta</taxon>
        <taxon>Pterygota</taxon>
        <taxon>Neoptera</taxon>
        <taxon>Polyneoptera</taxon>
        <taxon>Dictyoptera</taxon>
        <taxon>Blattodea</taxon>
        <taxon>Blaberoidea</taxon>
        <taxon>Blaberidae</taxon>
        <taxon>Diplopterinae</taxon>
        <taxon>Diploptera</taxon>
    </lineage>
</organism>
<gene>
    <name evidence="2" type="ORF">L9F63_001038</name>
</gene>
<evidence type="ECO:0000313" key="3">
    <source>
        <dbReference type="Proteomes" id="UP001233999"/>
    </source>
</evidence>
<sequence>GTHLRLRPANNTLNSLVDSIKLLFSAKNLSWFDKYLMDNNDRQRRTVRLPFIVNMRVDAFTQDSTDLHELCDNCKSRKRSTKTDQHSGGRRIYKKKDTKEDILKANKDNENPKTVEEVRKPHRDTMKEREDSRGDGQVAPSVDVAQELEEGDQIDSCDNNCKLPDEISIMFSVYAEKMNLIESTKEFNWKNRRNIARRRRRCIRYYLQDASNHQNTGASER</sequence>
<reference evidence="2" key="1">
    <citation type="journal article" date="2023" name="IScience">
        <title>Live-bearing cockroach genome reveals convergent evolutionary mechanisms linked to viviparity in insects and beyond.</title>
        <authorList>
            <person name="Fouks B."/>
            <person name="Harrison M.C."/>
            <person name="Mikhailova A.A."/>
            <person name="Marchal E."/>
            <person name="English S."/>
            <person name="Carruthers M."/>
            <person name="Jennings E.C."/>
            <person name="Chiamaka E.L."/>
            <person name="Frigard R.A."/>
            <person name="Pippel M."/>
            <person name="Attardo G.M."/>
            <person name="Benoit J.B."/>
            <person name="Bornberg-Bauer E."/>
            <person name="Tobe S.S."/>
        </authorList>
    </citation>
    <scope>NUCLEOTIDE SEQUENCE</scope>
    <source>
        <strain evidence="2">Stay&amp;Tobe</strain>
    </source>
</reference>
<name>A0AAD8ALI1_DIPPU</name>
<feature type="region of interest" description="Disordered" evidence="1">
    <location>
        <begin position="76"/>
        <end position="138"/>
    </location>
</feature>
<dbReference type="AlphaFoldDB" id="A0AAD8ALI1"/>
<feature type="non-terminal residue" evidence="2">
    <location>
        <position position="221"/>
    </location>
</feature>